<dbReference type="AlphaFoldDB" id="A0ABD3JRD2"/>
<evidence type="ECO:0000259" key="2">
    <source>
        <dbReference type="PROSITE" id="PS50158"/>
    </source>
</evidence>
<dbReference type="InterPro" id="IPR036875">
    <property type="entry name" value="Znf_CCHC_sf"/>
</dbReference>
<keyword evidence="4" id="KW-1185">Reference proteome</keyword>
<proteinExistence type="predicted"/>
<protein>
    <recommendedName>
        <fullName evidence="2">CCHC-type domain-containing protein</fullName>
    </recommendedName>
</protein>
<name>A0ABD3JRD2_EUCGL</name>
<comment type="caution">
    <text evidence="3">The sequence shown here is derived from an EMBL/GenBank/DDBJ whole genome shotgun (WGS) entry which is preliminary data.</text>
</comment>
<dbReference type="GO" id="GO:0008270">
    <property type="term" value="F:zinc ion binding"/>
    <property type="evidence" value="ECO:0007669"/>
    <property type="project" value="UniProtKB-KW"/>
</dbReference>
<dbReference type="Pfam" id="PF00098">
    <property type="entry name" value="zf-CCHC"/>
    <property type="match status" value="1"/>
</dbReference>
<evidence type="ECO:0000313" key="4">
    <source>
        <dbReference type="Proteomes" id="UP001634007"/>
    </source>
</evidence>
<dbReference type="EMBL" id="JBJKBG010000007">
    <property type="protein sequence ID" value="KAL3730459.1"/>
    <property type="molecule type" value="Genomic_DNA"/>
</dbReference>
<dbReference type="Pfam" id="PF03732">
    <property type="entry name" value="Retrotrans_gag"/>
    <property type="match status" value="1"/>
</dbReference>
<dbReference type="Gene3D" id="4.10.60.10">
    <property type="entry name" value="Zinc finger, CCHC-type"/>
    <property type="match status" value="1"/>
</dbReference>
<dbReference type="Proteomes" id="UP001634007">
    <property type="component" value="Unassembled WGS sequence"/>
</dbReference>
<accession>A0ABD3JRD2</accession>
<dbReference type="InterPro" id="IPR001878">
    <property type="entry name" value="Znf_CCHC"/>
</dbReference>
<evidence type="ECO:0000256" key="1">
    <source>
        <dbReference type="PROSITE-ProRule" id="PRU00047"/>
    </source>
</evidence>
<gene>
    <name evidence="3" type="ORF">ACJRO7_027472</name>
</gene>
<organism evidence="3 4">
    <name type="scientific">Eucalyptus globulus</name>
    <name type="common">Tasmanian blue gum</name>
    <dbReference type="NCBI Taxonomy" id="34317"/>
    <lineage>
        <taxon>Eukaryota</taxon>
        <taxon>Viridiplantae</taxon>
        <taxon>Streptophyta</taxon>
        <taxon>Embryophyta</taxon>
        <taxon>Tracheophyta</taxon>
        <taxon>Spermatophyta</taxon>
        <taxon>Magnoliopsida</taxon>
        <taxon>eudicotyledons</taxon>
        <taxon>Gunneridae</taxon>
        <taxon>Pentapetalae</taxon>
        <taxon>rosids</taxon>
        <taxon>malvids</taxon>
        <taxon>Myrtales</taxon>
        <taxon>Myrtaceae</taxon>
        <taxon>Myrtoideae</taxon>
        <taxon>Eucalypteae</taxon>
        <taxon>Eucalyptus</taxon>
    </lineage>
</organism>
<keyword evidence="1" id="KW-0479">Metal-binding</keyword>
<evidence type="ECO:0000313" key="3">
    <source>
        <dbReference type="EMBL" id="KAL3730459.1"/>
    </source>
</evidence>
<dbReference type="InterPro" id="IPR005162">
    <property type="entry name" value="Retrotrans_gag_dom"/>
</dbReference>
<dbReference type="PROSITE" id="PS50158">
    <property type="entry name" value="ZF_CCHC"/>
    <property type="match status" value="1"/>
</dbReference>
<dbReference type="SUPFAM" id="SSF57756">
    <property type="entry name" value="Retrovirus zinc finger-like domains"/>
    <property type="match status" value="1"/>
</dbReference>
<dbReference type="PANTHER" id="PTHR34482">
    <property type="entry name" value="DNA DAMAGE-INDUCIBLE PROTEIN 1-LIKE"/>
    <property type="match status" value="1"/>
</dbReference>
<feature type="domain" description="CCHC-type" evidence="2">
    <location>
        <begin position="252"/>
        <end position="267"/>
    </location>
</feature>
<dbReference type="PANTHER" id="PTHR34482:SF36">
    <property type="entry name" value="RETROTRANSPOSON GAG DOMAIN-CONTAINING PROTEIN"/>
    <property type="match status" value="1"/>
</dbReference>
<keyword evidence="1" id="KW-0862">Zinc</keyword>
<dbReference type="SMART" id="SM00343">
    <property type="entry name" value="ZnF_C2HC"/>
    <property type="match status" value="1"/>
</dbReference>
<reference evidence="3 4" key="1">
    <citation type="submission" date="2024-11" db="EMBL/GenBank/DDBJ databases">
        <title>Chromosome-level genome assembly of Eucalyptus globulus Labill. provides insights into its genome evolution.</title>
        <authorList>
            <person name="Li X."/>
        </authorList>
    </citation>
    <scope>NUCLEOTIDE SEQUENCE [LARGE SCALE GENOMIC DNA]</scope>
    <source>
        <strain evidence="3">CL2024</strain>
        <tissue evidence="3">Fresh tender leaves</tissue>
    </source>
</reference>
<keyword evidence="1" id="KW-0863">Zinc-finger</keyword>
<sequence length="293" mass="33623">MVVERERPIHKLVEQFLKLNPPRFTGAGDPEITSLWIHDLEKAFALLMCNEEEKVVLAVYQLQGNANTWWRATKGTIFPEGVVPVWNSFLRAFNSKYFSSSAREQKMEELQRLCQGMLTIDQYEAKFAELFQYAPRLIDDPEDKARWFKNGLRPELRNPLVPFDLKDYNEVYGQAQLIERNLSEQTTASGSRFSSNRDRNRFRKRTMTGGRYHVLPSRNGGVSKLAPSQNGVCRFCGRRHGSAPCHLRMGACFECGQQGHLARDCPKRPRGLQQLLPPPPMGQNRMIVPQIAQ</sequence>